<dbReference type="InterPro" id="IPR029058">
    <property type="entry name" value="AB_hydrolase_fold"/>
</dbReference>
<dbReference type="InterPro" id="IPR050266">
    <property type="entry name" value="AB_hydrolase_sf"/>
</dbReference>
<dbReference type="Gene3D" id="3.40.50.1820">
    <property type="entry name" value="alpha/beta hydrolase"/>
    <property type="match status" value="1"/>
</dbReference>
<dbReference type="RefSeq" id="WP_336587899.1">
    <property type="nucleotide sequence ID" value="NZ_JBBAXC010000013.1"/>
</dbReference>
<dbReference type="InterPro" id="IPR000639">
    <property type="entry name" value="Epox_hydrolase-like"/>
</dbReference>
<dbReference type="SUPFAM" id="SSF53474">
    <property type="entry name" value="alpha/beta-Hydrolases"/>
    <property type="match status" value="1"/>
</dbReference>
<keyword evidence="3" id="KW-1185">Reference proteome</keyword>
<gene>
    <name evidence="2" type="ORF">WAK64_15470</name>
</gene>
<dbReference type="GO" id="GO:0016787">
    <property type="term" value="F:hydrolase activity"/>
    <property type="evidence" value="ECO:0007669"/>
    <property type="project" value="UniProtKB-KW"/>
</dbReference>
<accession>A0ABU8HGE6</accession>
<organism evidence="2 3">
    <name type="scientific">Bacillus spongiae</name>
    <dbReference type="NCBI Taxonomy" id="2683610"/>
    <lineage>
        <taxon>Bacteria</taxon>
        <taxon>Bacillati</taxon>
        <taxon>Bacillota</taxon>
        <taxon>Bacilli</taxon>
        <taxon>Bacillales</taxon>
        <taxon>Bacillaceae</taxon>
        <taxon>Bacillus</taxon>
    </lineage>
</organism>
<dbReference type="EMBL" id="JBBAXC010000013">
    <property type="protein sequence ID" value="MEI5908448.1"/>
    <property type="molecule type" value="Genomic_DNA"/>
</dbReference>
<evidence type="ECO:0000259" key="1">
    <source>
        <dbReference type="Pfam" id="PF00561"/>
    </source>
</evidence>
<name>A0ABU8HGE6_9BACI</name>
<dbReference type="PANTHER" id="PTHR43798">
    <property type="entry name" value="MONOACYLGLYCEROL LIPASE"/>
    <property type="match status" value="1"/>
</dbReference>
<dbReference type="Proteomes" id="UP001312865">
    <property type="component" value="Unassembled WGS sequence"/>
</dbReference>
<protein>
    <submittedName>
        <fullName evidence="2">Alpha/beta hydrolase</fullName>
    </submittedName>
</protein>
<reference evidence="2 3" key="1">
    <citation type="journal article" date="2018" name="J. Microbiol.">
        <title>Bacillus spongiae sp. nov., isolated from sponge of Jeju Island.</title>
        <authorList>
            <person name="Lee G.E."/>
            <person name="Im W.T."/>
            <person name="Park J.S."/>
        </authorList>
    </citation>
    <scope>NUCLEOTIDE SEQUENCE [LARGE SCALE GENOMIC DNA]</scope>
    <source>
        <strain evidence="2 3">135PIL107-10</strain>
    </source>
</reference>
<dbReference type="Pfam" id="PF00561">
    <property type="entry name" value="Abhydrolase_1"/>
    <property type="match status" value="1"/>
</dbReference>
<dbReference type="PRINTS" id="PR00111">
    <property type="entry name" value="ABHYDROLASE"/>
</dbReference>
<evidence type="ECO:0000313" key="2">
    <source>
        <dbReference type="EMBL" id="MEI5908448.1"/>
    </source>
</evidence>
<feature type="domain" description="AB hydrolase-1" evidence="1">
    <location>
        <begin position="14"/>
        <end position="115"/>
    </location>
</feature>
<proteinExistence type="predicted"/>
<dbReference type="PANTHER" id="PTHR43798:SF33">
    <property type="entry name" value="HYDROLASE, PUTATIVE (AFU_ORTHOLOGUE AFUA_2G14860)-RELATED"/>
    <property type="match status" value="1"/>
</dbReference>
<sequence length="264" mass="30734">MLHYRTYLHEPNAPWVTFIHGAGGSSSIWYKQIKEYKQRFNVLCIDLRGHGKSDVTWQKGDTFNEIAEDVKKVLDHLNLTKTHMIGISLGTIVVQTFARIYPNQVESMILAGAVIQLNLRTKFLLSIGNMCKNIFPYMWLYRFFAWIIMPKKSHTESRYAFIRQAKKMCQKEFVRWFSLTKSVNPYLRNLQKVVKGIPTLFIMGQEDYLFITPVKELVKRQKDLELASIENCGHVCNIDQPERFNEISIDFINDLTSKSTIISA</sequence>
<comment type="caution">
    <text evidence="2">The sequence shown here is derived from an EMBL/GenBank/DDBJ whole genome shotgun (WGS) entry which is preliminary data.</text>
</comment>
<dbReference type="InterPro" id="IPR000073">
    <property type="entry name" value="AB_hydrolase_1"/>
</dbReference>
<evidence type="ECO:0000313" key="3">
    <source>
        <dbReference type="Proteomes" id="UP001312865"/>
    </source>
</evidence>
<dbReference type="PRINTS" id="PR00412">
    <property type="entry name" value="EPOXHYDRLASE"/>
</dbReference>
<keyword evidence="2" id="KW-0378">Hydrolase</keyword>